<dbReference type="SUPFAM" id="SSF53613">
    <property type="entry name" value="Ribokinase-like"/>
    <property type="match status" value="1"/>
</dbReference>
<evidence type="ECO:0000256" key="4">
    <source>
        <dbReference type="RuleBase" id="RU003704"/>
    </source>
</evidence>
<evidence type="ECO:0000256" key="3">
    <source>
        <dbReference type="ARBA" id="ARBA00022777"/>
    </source>
</evidence>
<dbReference type="InterPro" id="IPR002173">
    <property type="entry name" value="Carboh/pur_kinase_PfkB_CS"/>
</dbReference>
<dbReference type="Proteomes" id="UP001059773">
    <property type="component" value="Chromosome"/>
</dbReference>
<dbReference type="PROSITE" id="PS00584">
    <property type="entry name" value="PFKB_KINASES_2"/>
    <property type="match status" value="1"/>
</dbReference>
<keyword evidence="3 4" id="KW-0418">Kinase</keyword>
<evidence type="ECO:0000256" key="2">
    <source>
        <dbReference type="ARBA" id="ARBA00022679"/>
    </source>
</evidence>
<dbReference type="EMBL" id="CP101914">
    <property type="protein sequence ID" value="UUI02889.1"/>
    <property type="molecule type" value="Genomic_DNA"/>
</dbReference>
<dbReference type="InterPro" id="IPR029056">
    <property type="entry name" value="Ribokinase-like"/>
</dbReference>
<dbReference type="PANTHER" id="PTHR10584:SF166">
    <property type="entry name" value="RIBOKINASE"/>
    <property type="match status" value="1"/>
</dbReference>
<sequence>MNNQETNYEKIKSNKKALVIGSAIVDVIVTIPKLPVSGEDVFSSAQEIIVGGCAYNVGNVLQQLNASYDLMIPIGTGPNAAQVNKQMNADGHSQVLKDLDGDNGWCLSMVEASGERTFLTVPGIENDWQEEWFDKINLHHYDYIYLSGYSFEGNSAKVLLKQLQNKKKETTIIFDPSPRVSEMNQEDLKKLLEMNTIIHCNQDELLSLSKQTDIKTGAKMIHQKTQRPVAVTLGSEGTLFVEDNKIKICHGQEVPLVDTIGAGDTHTGAFIAALLDEQSIETACMWGNNAASKVVQVQGGNVQLF</sequence>
<evidence type="ECO:0000259" key="5">
    <source>
        <dbReference type="Pfam" id="PF00294"/>
    </source>
</evidence>
<evidence type="ECO:0000313" key="7">
    <source>
        <dbReference type="Proteomes" id="UP001059773"/>
    </source>
</evidence>
<feature type="domain" description="Carbohydrate kinase PfkB" evidence="5">
    <location>
        <begin position="15"/>
        <end position="301"/>
    </location>
</feature>
<dbReference type="PANTHER" id="PTHR10584">
    <property type="entry name" value="SUGAR KINASE"/>
    <property type="match status" value="1"/>
</dbReference>
<dbReference type="Pfam" id="PF00294">
    <property type="entry name" value="PfkB"/>
    <property type="match status" value="1"/>
</dbReference>
<dbReference type="InterPro" id="IPR002139">
    <property type="entry name" value="Ribo/fructo_kinase"/>
</dbReference>
<dbReference type="PRINTS" id="PR00990">
    <property type="entry name" value="RIBOKINASE"/>
</dbReference>
<dbReference type="Gene3D" id="3.40.1190.20">
    <property type="match status" value="1"/>
</dbReference>
<evidence type="ECO:0000256" key="1">
    <source>
        <dbReference type="ARBA" id="ARBA00010688"/>
    </source>
</evidence>
<name>A0ABY5JWE0_9BACI</name>
<keyword evidence="2 4" id="KW-0808">Transferase</keyword>
<protein>
    <submittedName>
        <fullName evidence="6">PfkB family carbohydrate kinase</fullName>
    </submittedName>
</protein>
<proteinExistence type="inferred from homology"/>
<reference evidence="6" key="1">
    <citation type="submission" date="2022-07" db="EMBL/GenBank/DDBJ databases">
        <title>FELIX.</title>
        <authorList>
            <person name="Wan K.H."/>
            <person name="Park S."/>
            <person name="Lawrence Q."/>
            <person name="Eichenberger J.P."/>
            <person name="Booth B.W."/>
            <person name="Piaggio A.J."/>
            <person name="Chandler J.C."/>
            <person name="Franklin A.B."/>
            <person name="Celniker S.E."/>
        </authorList>
    </citation>
    <scope>NUCLEOTIDE SEQUENCE</scope>
    <source>
        <strain evidence="6">QA-1986 374</strain>
    </source>
</reference>
<gene>
    <name evidence="6" type="ORF">NP439_23135</name>
</gene>
<keyword evidence="7" id="KW-1185">Reference proteome</keyword>
<accession>A0ABY5JWE0</accession>
<comment type="similarity">
    <text evidence="1 4">Belongs to the carbohydrate kinase PfkB family.</text>
</comment>
<organism evidence="6 7">
    <name type="scientific">Oceanobacillus jeddahense</name>
    <dbReference type="NCBI Taxonomy" id="1462527"/>
    <lineage>
        <taxon>Bacteria</taxon>
        <taxon>Bacillati</taxon>
        <taxon>Bacillota</taxon>
        <taxon>Bacilli</taxon>
        <taxon>Bacillales</taxon>
        <taxon>Bacillaceae</taxon>
        <taxon>Oceanobacillus</taxon>
    </lineage>
</organism>
<dbReference type="RefSeq" id="WP_256708088.1">
    <property type="nucleotide sequence ID" value="NZ_CP101914.1"/>
</dbReference>
<dbReference type="InterPro" id="IPR011611">
    <property type="entry name" value="PfkB_dom"/>
</dbReference>
<dbReference type="GO" id="GO:0016301">
    <property type="term" value="F:kinase activity"/>
    <property type="evidence" value="ECO:0007669"/>
    <property type="project" value="UniProtKB-KW"/>
</dbReference>
<evidence type="ECO:0000313" key="6">
    <source>
        <dbReference type="EMBL" id="UUI02889.1"/>
    </source>
</evidence>